<dbReference type="AlphaFoldDB" id="A0A484BGJ3"/>
<name>A0A484BGJ3_DRONA</name>
<evidence type="ECO:0000313" key="3">
    <source>
        <dbReference type="Proteomes" id="UP000295192"/>
    </source>
</evidence>
<organism evidence="2 3">
    <name type="scientific">Drosophila navojoa</name>
    <name type="common">Fruit fly</name>
    <dbReference type="NCBI Taxonomy" id="7232"/>
    <lineage>
        <taxon>Eukaryota</taxon>
        <taxon>Metazoa</taxon>
        <taxon>Ecdysozoa</taxon>
        <taxon>Arthropoda</taxon>
        <taxon>Hexapoda</taxon>
        <taxon>Insecta</taxon>
        <taxon>Pterygota</taxon>
        <taxon>Neoptera</taxon>
        <taxon>Endopterygota</taxon>
        <taxon>Diptera</taxon>
        <taxon>Brachycera</taxon>
        <taxon>Muscomorpha</taxon>
        <taxon>Ephydroidea</taxon>
        <taxon>Drosophilidae</taxon>
        <taxon>Drosophila</taxon>
    </lineage>
</organism>
<feature type="region of interest" description="Disordered" evidence="1">
    <location>
        <begin position="48"/>
        <end position="85"/>
    </location>
</feature>
<keyword evidence="3" id="KW-1185">Reference proteome</keyword>
<comment type="caution">
    <text evidence="2">The sequence shown here is derived from an EMBL/GenBank/DDBJ whole genome shotgun (WGS) entry which is preliminary data.</text>
</comment>
<sequence length="85" mass="9714">MREHLSSSSRKQEKQQQEPGAEAILIGIKKRLAAVALASRLKVAQKLPPLWQQAPRSWQQQQEEQEEQGLPQQRQPGGTQHQLQQ</sequence>
<evidence type="ECO:0000256" key="1">
    <source>
        <dbReference type="SAM" id="MobiDB-lite"/>
    </source>
</evidence>
<reference evidence="2 3" key="1">
    <citation type="journal article" date="2019" name="J. Hered.">
        <title>An Improved Genome Assembly for Drosophila navojoa, the Basal Species in the mojavensis Cluster.</title>
        <authorList>
            <person name="Vanderlinde T."/>
            <person name="Dupim E.G."/>
            <person name="Nazario-Yepiz N.O."/>
            <person name="Carvalho A.B."/>
        </authorList>
    </citation>
    <scope>NUCLEOTIDE SEQUENCE [LARGE SCALE GENOMIC DNA]</scope>
    <source>
        <strain evidence="2">Navoj_Jal97</strain>
        <tissue evidence="2">Whole organism</tissue>
    </source>
</reference>
<proteinExistence type="predicted"/>
<feature type="compositionally biased region" description="Low complexity" evidence="1">
    <location>
        <begin position="52"/>
        <end position="85"/>
    </location>
</feature>
<evidence type="ECO:0000313" key="2">
    <source>
        <dbReference type="EMBL" id="TDG46915.1"/>
    </source>
</evidence>
<feature type="compositionally biased region" description="Basic and acidic residues" evidence="1">
    <location>
        <begin position="1"/>
        <end position="16"/>
    </location>
</feature>
<accession>A0A484BGJ3</accession>
<protein>
    <submittedName>
        <fullName evidence="2">Uncharacterized protein</fullName>
    </submittedName>
</protein>
<feature type="region of interest" description="Disordered" evidence="1">
    <location>
        <begin position="1"/>
        <end position="20"/>
    </location>
</feature>
<dbReference type="Proteomes" id="UP000295192">
    <property type="component" value="Unassembled WGS sequence"/>
</dbReference>
<gene>
    <name evidence="2" type="ORF">AWZ03_006619</name>
</gene>
<dbReference type="EMBL" id="LSRL02000051">
    <property type="protein sequence ID" value="TDG46915.1"/>
    <property type="molecule type" value="Genomic_DNA"/>
</dbReference>